<comment type="similarity">
    <text evidence="1">Belongs to the eukaryotic/archaeal PrmC-related family.</text>
</comment>
<dbReference type="RefSeq" id="WP_344643740.1">
    <property type="nucleotide sequence ID" value="NZ_BAAASS010000005.1"/>
</dbReference>
<dbReference type="InterPro" id="IPR007848">
    <property type="entry name" value="Small_mtfrase_dom"/>
</dbReference>
<dbReference type="GO" id="GO:0032259">
    <property type="term" value="P:methylation"/>
    <property type="evidence" value="ECO:0007669"/>
    <property type="project" value="UniProtKB-KW"/>
</dbReference>
<proteinExistence type="inferred from homology"/>
<dbReference type="CDD" id="cd02440">
    <property type="entry name" value="AdoMet_MTases"/>
    <property type="match status" value="1"/>
</dbReference>
<dbReference type="PANTHER" id="PTHR45875:SF1">
    <property type="entry name" value="METHYLTRANSFERASE N6AMT1"/>
    <property type="match status" value="1"/>
</dbReference>
<evidence type="ECO:0000256" key="1">
    <source>
        <dbReference type="ARBA" id="ARBA00006149"/>
    </source>
</evidence>
<keyword evidence="7" id="KW-1185">Reference proteome</keyword>
<name>A0ABW0D8I2_STRFI</name>
<dbReference type="InterPro" id="IPR004557">
    <property type="entry name" value="PrmC-related"/>
</dbReference>
<protein>
    <submittedName>
        <fullName evidence="6">HemK2/MTQ2 family protein methyltransferase</fullName>
        <ecNumber evidence="6">2.1.1.-</ecNumber>
    </submittedName>
</protein>
<evidence type="ECO:0000313" key="6">
    <source>
        <dbReference type="EMBL" id="MFC5225702.1"/>
    </source>
</evidence>
<accession>A0ABW0D8I2</accession>
<dbReference type="InterPro" id="IPR029063">
    <property type="entry name" value="SAM-dependent_MTases_sf"/>
</dbReference>
<dbReference type="PROSITE" id="PS00092">
    <property type="entry name" value="N6_MTASE"/>
    <property type="match status" value="1"/>
</dbReference>
<dbReference type="NCBIfam" id="TIGR00537">
    <property type="entry name" value="hemK_rel_arch"/>
    <property type="match status" value="1"/>
</dbReference>
<dbReference type="SUPFAM" id="SSF53335">
    <property type="entry name" value="S-adenosyl-L-methionine-dependent methyltransferases"/>
    <property type="match status" value="1"/>
</dbReference>
<sequence length="231" mass="24632">MSPEHGGTRTFVNPLTPPGVYAPQEDTELLIGALSDEPVPPDADVLDVGTGSGALALEAARRGTRVTAVDVSWRAACAARLNALMAGVPVRVRRGNLFDPVRGESFDLILTNPPYVPAPGGERPPRGAARAWDAGGDGRLVLDRICREAPALLRPGGVLLLVQSALSSPELTLGHLREAGMKAAVTRRRHIAFGPVLRAREHWLREQGLLPPAENAENKEELVVVRAELPV</sequence>
<dbReference type="Proteomes" id="UP001596156">
    <property type="component" value="Unassembled WGS sequence"/>
</dbReference>
<reference evidence="7" key="1">
    <citation type="journal article" date="2019" name="Int. J. Syst. Evol. Microbiol.">
        <title>The Global Catalogue of Microorganisms (GCM) 10K type strain sequencing project: providing services to taxonomists for standard genome sequencing and annotation.</title>
        <authorList>
            <consortium name="The Broad Institute Genomics Platform"/>
            <consortium name="The Broad Institute Genome Sequencing Center for Infectious Disease"/>
            <person name="Wu L."/>
            <person name="Ma J."/>
        </authorList>
    </citation>
    <scope>NUCLEOTIDE SEQUENCE [LARGE SCALE GENOMIC DNA]</scope>
    <source>
        <strain evidence="7">CCM 8479</strain>
    </source>
</reference>
<evidence type="ECO:0000259" key="5">
    <source>
        <dbReference type="Pfam" id="PF05175"/>
    </source>
</evidence>
<evidence type="ECO:0000256" key="4">
    <source>
        <dbReference type="ARBA" id="ARBA00022691"/>
    </source>
</evidence>
<keyword evidence="4" id="KW-0949">S-adenosyl-L-methionine</keyword>
<dbReference type="Pfam" id="PF05175">
    <property type="entry name" value="MTS"/>
    <property type="match status" value="1"/>
</dbReference>
<keyword evidence="2 6" id="KW-0489">Methyltransferase</keyword>
<dbReference type="Gene3D" id="3.40.50.150">
    <property type="entry name" value="Vaccinia Virus protein VP39"/>
    <property type="match status" value="1"/>
</dbReference>
<evidence type="ECO:0000256" key="3">
    <source>
        <dbReference type="ARBA" id="ARBA00022679"/>
    </source>
</evidence>
<dbReference type="InterPro" id="IPR052190">
    <property type="entry name" value="Euk-Arch_PrmC-MTase"/>
</dbReference>
<dbReference type="EMBL" id="JBHSKL010000015">
    <property type="protein sequence ID" value="MFC5225702.1"/>
    <property type="molecule type" value="Genomic_DNA"/>
</dbReference>
<dbReference type="EC" id="2.1.1.-" evidence="6"/>
<keyword evidence="3 6" id="KW-0808">Transferase</keyword>
<organism evidence="6 7">
    <name type="scientific">Streptomyces fimbriatus</name>
    <dbReference type="NCBI Taxonomy" id="68197"/>
    <lineage>
        <taxon>Bacteria</taxon>
        <taxon>Bacillati</taxon>
        <taxon>Actinomycetota</taxon>
        <taxon>Actinomycetes</taxon>
        <taxon>Kitasatosporales</taxon>
        <taxon>Streptomycetaceae</taxon>
        <taxon>Streptomyces</taxon>
    </lineage>
</organism>
<dbReference type="PANTHER" id="PTHR45875">
    <property type="entry name" value="METHYLTRANSFERASE N6AMT1"/>
    <property type="match status" value="1"/>
</dbReference>
<dbReference type="InterPro" id="IPR002052">
    <property type="entry name" value="DNA_methylase_N6_adenine_CS"/>
</dbReference>
<evidence type="ECO:0000313" key="7">
    <source>
        <dbReference type="Proteomes" id="UP001596156"/>
    </source>
</evidence>
<evidence type="ECO:0000256" key="2">
    <source>
        <dbReference type="ARBA" id="ARBA00022603"/>
    </source>
</evidence>
<comment type="caution">
    <text evidence="6">The sequence shown here is derived from an EMBL/GenBank/DDBJ whole genome shotgun (WGS) entry which is preliminary data.</text>
</comment>
<dbReference type="GO" id="GO:0008168">
    <property type="term" value="F:methyltransferase activity"/>
    <property type="evidence" value="ECO:0007669"/>
    <property type="project" value="UniProtKB-KW"/>
</dbReference>
<feature type="domain" description="Methyltransferase small" evidence="5">
    <location>
        <begin position="17"/>
        <end position="115"/>
    </location>
</feature>
<gene>
    <name evidence="6" type="ORF">ACFPN6_14040</name>
</gene>